<dbReference type="GeneID" id="108075694"/>
<feature type="transmembrane region" description="Helical" evidence="1">
    <location>
        <begin position="87"/>
        <end position="115"/>
    </location>
</feature>
<sequence>MHLKNFLCCVPLEWGVMFLGLTYGITYFILGTTGLQMVFEGKYHEYLIWFFRKMPINSCVAVGSIVLYFMGVINLLLAYGAHSNNDILVGIWLLVHFMLFMLTLYTALISFYLFLNIAAIGYSMYVVKSFYEALNSALDSDSDSDDEESSEEDI</sequence>
<name>A0A6P4I433_DROKI</name>
<dbReference type="AlphaFoldDB" id="A0A6P4I433"/>
<accession>A0A6P4I433</accession>
<gene>
    <name evidence="3" type="primary">LOC108075694</name>
</gene>
<evidence type="ECO:0000313" key="2">
    <source>
        <dbReference type="Proteomes" id="UP001652661"/>
    </source>
</evidence>
<organism evidence="2 3">
    <name type="scientific">Drosophila kikkawai</name>
    <name type="common">Fruit fly</name>
    <dbReference type="NCBI Taxonomy" id="30033"/>
    <lineage>
        <taxon>Eukaryota</taxon>
        <taxon>Metazoa</taxon>
        <taxon>Ecdysozoa</taxon>
        <taxon>Arthropoda</taxon>
        <taxon>Hexapoda</taxon>
        <taxon>Insecta</taxon>
        <taxon>Pterygota</taxon>
        <taxon>Neoptera</taxon>
        <taxon>Endopterygota</taxon>
        <taxon>Diptera</taxon>
        <taxon>Brachycera</taxon>
        <taxon>Muscomorpha</taxon>
        <taxon>Ephydroidea</taxon>
        <taxon>Drosophilidae</taxon>
        <taxon>Drosophila</taxon>
        <taxon>Sophophora</taxon>
    </lineage>
</organism>
<dbReference type="OrthoDB" id="7862095at2759"/>
<dbReference type="Proteomes" id="UP001652661">
    <property type="component" value="Chromosome 3R"/>
</dbReference>
<keyword evidence="2" id="KW-1185">Reference proteome</keyword>
<evidence type="ECO:0000256" key="1">
    <source>
        <dbReference type="SAM" id="Phobius"/>
    </source>
</evidence>
<protein>
    <submittedName>
        <fullName evidence="3">Uncharacterized protein</fullName>
    </submittedName>
</protein>
<feature type="transmembrane region" description="Helical" evidence="1">
    <location>
        <begin position="60"/>
        <end position="81"/>
    </location>
</feature>
<keyword evidence="1" id="KW-0812">Transmembrane</keyword>
<reference evidence="3" key="1">
    <citation type="submission" date="2025-08" db="UniProtKB">
        <authorList>
            <consortium name="RefSeq"/>
        </authorList>
    </citation>
    <scope>IDENTIFICATION</scope>
    <source>
        <strain evidence="3">14028-0561.14</strain>
        <tissue evidence="3">Whole fly</tissue>
    </source>
</reference>
<keyword evidence="1" id="KW-0472">Membrane</keyword>
<dbReference type="RefSeq" id="XP_017023707.1">
    <property type="nucleotide sequence ID" value="XM_017168218.3"/>
</dbReference>
<feature type="transmembrane region" description="Helical" evidence="1">
    <location>
        <begin position="20"/>
        <end position="39"/>
    </location>
</feature>
<keyword evidence="1" id="KW-1133">Transmembrane helix</keyword>
<evidence type="ECO:0000313" key="3">
    <source>
        <dbReference type="RefSeq" id="XP_017023707.1"/>
    </source>
</evidence>
<proteinExistence type="predicted"/>